<organism evidence="10 11">
    <name type="scientific">Parelaphostrongylus tenuis</name>
    <name type="common">Meningeal worm</name>
    <dbReference type="NCBI Taxonomy" id="148309"/>
    <lineage>
        <taxon>Eukaryota</taxon>
        <taxon>Metazoa</taxon>
        <taxon>Ecdysozoa</taxon>
        <taxon>Nematoda</taxon>
        <taxon>Chromadorea</taxon>
        <taxon>Rhabditida</taxon>
        <taxon>Rhabditina</taxon>
        <taxon>Rhabditomorpha</taxon>
        <taxon>Strongyloidea</taxon>
        <taxon>Metastrongylidae</taxon>
        <taxon>Parelaphostrongylus</taxon>
    </lineage>
</organism>
<evidence type="ECO:0000256" key="1">
    <source>
        <dbReference type="ARBA" id="ARBA00001971"/>
    </source>
</evidence>
<protein>
    <recommendedName>
        <fullName evidence="12">Cytochrome P450</fullName>
    </recommendedName>
</protein>
<dbReference type="InterPro" id="IPR050476">
    <property type="entry name" value="Insect_CytP450_Detox"/>
</dbReference>
<dbReference type="EMBL" id="JAHQIW010003758">
    <property type="protein sequence ID" value="KAJ1359998.1"/>
    <property type="molecule type" value="Genomic_DNA"/>
</dbReference>
<keyword evidence="4 8" id="KW-0479">Metal-binding</keyword>
<dbReference type="GO" id="GO:0016705">
    <property type="term" value="F:oxidoreductase activity, acting on paired donors, with incorporation or reduction of molecular oxygen"/>
    <property type="evidence" value="ECO:0007669"/>
    <property type="project" value="InterPro"/>
</dbReference>
<evidence type="ECO:0000256" key="3">
    <source>
        <dbReference type="ARBA" id="ARBA00022617"/>
    </source>
</evidence>
<dbReference type="Proteomes" id="UP001196413">
    <property type="component" value="Unassembled WGS sequence"/>
</dbReference>
<accession>A0AAD5QPW3</accession>
<feature type="binding site" description="axial binding residue" evidence="8">
    <location>
        <position position="459"/>
    </location>
    <ligand>
        <name>heme</name>
        <dbReference type="ChEBI" id="CHEBI:30413"/>
    </ligand>
    <ligandPart>
        <name>Fe</name>
        <dbReference type="ChEBI" id="CHEBI:18248"/>
    </ligandPart>
</feature>
<dbReference type="PROSITE" id="PS00086">
    <property type="entry name" value="CYTOCHROME_P450"/>
    <property type="match status" value="1"/>
</dbReference>
<dbReference type="InterPro" id="IPR017972">
    <property type="entry name" value="Cyt_P450_CS"/>
</dbReference>
<keyword evidence="11" id="KW-1185">Reference proteome</keyword>
<dbReference type="GO" id="GO:0005506">
    <property type="term" value="F:iron ion binding"/>
    <property type="evidence" value="ECO:0007669"/>
    <property type="project" value="InterPro"/>
</dbReference>
<keyword evidence="3 8" id="KW-0349">Heme</keyword>
<evidence type="ECO:0000256" key="9">
    <source>
        <dbReference type="RuleBase" id="RU000461"/>
    </source>
</evidence>
<name>A0AAD5QPW3_PARTN</name>
<dbReference type="SUPFAM" id="SSF48264">
    <property type="entry name" value="Cytochrome P450"/>
    <property type="match status" value="1"/>
</dbReference>
<dbReference type="GO" id="GO:0020037">
    <property type="term" value="F:heme binding"/>
    <property type="evidence" value="ECO:0007669"/>
    <property type="project" value="InterPro"/>
</dbReference>
<evidence type="ECO:0000256" key="6">
    <source>
        <dbReference type="ARBA" id="ARBA00023004"/>
    </source>
</evidence>
<comment type="caution">
    <text evidence="10">The sequence shown here is derived from an EMBL/GenBank/DDBJ whole genome shotgun (WGS) entry which is preliminary data.</text>
</comment>
<dbReference type="InterPro" id="IPR001128">
    <property type="entry name" value="Cyt_P450"/>
</dbReference>
<proteinExistence type="inferred from homology"/>
<dbReference type="PRINTS" id="PR00385">
    <property type="entry name" value="P450"/>
</dbReference>
<keyword evidence="5 9" id="KW-0560">Oxidoreductase</keyword>
<dbReference type="GO" id="GO:0004497">
    <property type="term" value="F:monooxygenase activity"/>
    <property type="evidence" value="ECO:0007669"/>
    <property type="project" value="UniProtKB-KW"/>
</dbReference>
<dbReference type="AlphaFoldDB" id="A0AAD5QPW3"/>
<evidence type="ECO:0000313" key="10">
    <source>
        <dbReference type="EMBL" id="KAJ1359998.1"/>
    </source>
</evidence>
<dbReference type="PRINTS" id="PR00463">
    <property type="entry name" value="EP450I"/>
</dbReference>
<dbReference type="Pfam" id="PF00067">
    <property type="entry name" value="p450"/>
    <property type="match status" value="1"/>
</dbReference>
<dbReference type="InterPro" id="IPR036396">
    <property type="entry name" value="Cyt_P450_sf"/>
</dbReference>
<comment type="similarity">
    <text evidence="2 9">Belongs to the cytochrome P450 family.</text>
</comment>
<evidence type="ECO:0000256" key="4">
    <source>
        <dbReference type="ARBA" id="ARBA00022723"/>
    </source>
</evidence>
<comment type="cofactor">
    <cofactor evidence="1 8">
        <name>heme</name>
        <dbReference type="ChEBI" id="CHEBI:30413"/>
    </cofactor>
</comment>
<evidence type="ECO:0008006" key="12">
    <source>
        <dbReference type="Google" id="ProtNLM"/>
    </source>
</evidence>
<dbReference type="Gene3D" id="1.10.630.10">
    <property type="entry name" value="Cytochrome P450"/>
    <property type="match status" value="1"/>
</dbReference>
<evidence type="ECO:0000256" key="7">
    <source>
        <dbReference type="ARBA" id="ARBA00023033"/>
    </source>
</evidence>
<sequence length="494" mass="56804">MILLLTIVFSTVIIIISYYYWQLDYWKRRGIPGPTPTIFIGNMNSLNVAENPVGFVIRDWTKKYGKVFGIQEGLRRTLVVSDVKMIHELFCTKFDYFHGRKVSVVAPDAEKDPHVHLFNARGVRWKRLRAAAGPAFSTGSIKKIHPVVEDSVHVMMELLLNRDTNTEAFDIFPFYKEFTMDVIYRLAIGQRGSKMFTDDNRVKDVESIFKLNFRHPIIYLAATVPRLRPLLRAAFFLTSAGNKIPDIFNNICKKVDERINERAVYASTHEVPQEVTDFIDLFLDVKAEQNFDNNAEFVKTGLKVTRQMTRDEIPAQCFVLLLAGFETTATSLAFVTYLLAKYPEIQQKLQAEIDQHCHGEFIDYETVVSMKYIDCVIKETLRMYPLASIANSRQCMKSTTLGDVQVKEGEFVLVDTFSIHFDHNLWGEDADKFYPERWLNTTERPLVAFLPFGIGPRQCIGIRLAMMEIKLVLAHLLKQFDIVETEGTEVSIFC</sequence>
<reference evidence="10" key="1">
    <citation type="submission" date="2021-06" db="EMBL/GenBank/DDBJ databases">
        <title>Parelaphostrongylus tenuis whole genome reference sequence.</title>
        <authorList>
            <person name="Garwood T.J."/>
            <person name="Larsen P.A."/>
            <person name="Fountain-Jones N.M."/>
            <person name="Garbe J.R."/>
            <person name="Macchietto M.G."/>
            <person name="Kania S.A."/>
            <person name="Gerhold R.W."/>
            <person name="Richards J.E."/>
            <person name="Wolf T.M."/>
        </authorList>
    </citation>
    <scope>NUCLEOTIDE SEQUENCE</scope>
    <source>
        <strain evidence="10">MNPRO001-30</strain>
        <tissue evidence="10">Meninges</tissue>
    </source>
</reference>
<evidence type="ECO:0000313" key="11">
    <source>
        <dbReference type="Proteomes" id="UP001196413"/>
    </source>
</evidence>
<evidence type="ECO:0000256" key="2">
    <source>
        <dbReference type="ARBA" id="ARBA00010617"/>
    </source>
</evidence>
<dbReference type="PANTHER" id="PTHR24292:SF102">
    <property type="entry name" value="CYTOCHROME P450 FAMILY-RELATED"/>
    <property type="match status" value="1"/>
</dbReference>
<evidence type="ECO:0000256" key="5">
    <source>
        <dbReference type="ARBA" id="ARBA00023002"/>
    </source>
</evidence>
<keyword evidence="7 9" id="KW-0503">Monooxygenase</keyword>
<dbReference type="PANTHER" id="PTHR24292">
    <property type="entry name" value="CYTOCHROME P450"/>
    <property type="match status" value="1"/>
</dbReference>
<dbReference type="InterPro" id="IPR002401">
    <property type="entry name" value="Cyt_P450_E_grp-I"/>
</dbReference>
<keyword evidence="6 8" id="KW-0408">Iron</keyword>
<evidence type="ECO:0000256" key="8">
    <source>
        <dbReference type="PIRSR" id="PIRSR602401-1"/>
    </source>
</evidence>
<gene>
    <name evidence="10" type="ORF">KIN20_018851</name>
</gene>
<dbReference type="FunFam" id="1.10.630.10:FF:000182">
    <property type="entry name" value="Cytochrome P450 3A4"/>
    <property type="match status" value="1"/>
</dbReference>